<reference evidence="1 2" key="1">
    <citation type="journal article" date="2019" name="Commun. Biol.">
        <title>The bagworm genome reveals a unique fibroin gene that provides high tensile strength.</title>
        <authorList>
            <person name="Kono N."/>
            <person name="Nakamura H."/>
            <person name="Ohtoshi R."/>
            <person name="Tomita M."/>
            <person name="Numata K."/>
            <person name="Arakawa K."/>
        </authorList>
    </citation>
    <scope>NUCLEOTIDE SEQUENCE [LARGE SCALE GENOMIC DNA]</scope>
</reference>
<protein>
    <submittedName>
        <fullName evidence="1">Uncharacterized protein</fullName>
    </submittedName>
</protein>
<dbReference type="EMBL" id="BGZK01000021">
    <property type="protein sequence ID" value="GBP06161.1"/>
    <property type="molecule type" value="Genomic_DNA"/>
</dbReference>
<name>A0A4C1SYT4_EUMVA</name>
<keyword evidence="2" id="KW-1185">Reference proteome</keyword>
<gene>
    <name evidence="1" type="ORF">EVAR_3532_1</name>
</gene>
<comment type="caution">
    <text evidence="1">The sequence shown here is derived from an EMBL/GenBank/DDBJ whole genome shotgun (WGS) entry which is preliminary data.</text>
</comment>
<evidence type="ECO:0000313" key="1">
    <source>
        <dbReference type="EMBL" id="GBP06161.1"/>
    </source>
</evidence>
<sequence length="114" mass="12335">MPILLSSCQFVALSILKAASHSILTPVLISVDSGSTLDSYAVPLLITTLVLISVDSGSALDSYAVPLLIPTLVLISVDSGFTLDSYDGPAFHSDPGLNLSRFWIHFRSLWRLRF</sequence>
<organism evidence="1 2">
    <name type="scientific">Eumeta variegata</name>
    <name type="common">Bagworm moth</name>
    <name type="synonym">Eumeta japonica</name>
    <dbReference type="NCBI Taxonomy" id="151549"/>
    <lineage>
        <taxon>Eukaryota</taxon>
        <taxon>Metazoa</taxon>
        <taxon>Ecdysozoa</taxon>
        <taxon>Arthropoda</taxon>
        <taxon>Hexapoda</taxon>
        <taxon>Insecta</taxon>
        <taxon>Pterygota</taxon>
        <taxon>Neoptera</taxon>
        <taxon>Endopterygota</taxon>
        <taxon>Lepidoptera</taxon>
        <taxon>Glossata</taxon>
        <taxon>Ditrysia</taxon>
        <taxon>Tineoidea</taxon>
        <taxon>Psychidae</taxon>
        <taxon>Oiketicinae</taxon>
        <taxon>Eumeta</taxon>
    </lineage>
</organism>
<dbReference type="Proteomes" id="UP000299102">
    <property type="component" value="Unassembled WGS sequence"/>
</dbReference>
<accession>A0A4C1SYT4</accession>
<proteinExistence type="predicted"/>
<dbReference type="AlphaFoldDB" id="A0A4C1SYT4"/>
<evidence type="ECO:0000313" key="2">
    <source>
        <dbReference type="Proteomes" id="UP000299102"/>
    </source>
</evidence>